<dbReference type="InterPro" id="IPR007205">
    <property type="entry name" value="Protein_HGH1_N"/>
</dbReference>
<dbReference type="EMBL" id="DF237488">
    <property type="protein sequence ID" value="GAQ89582.1"/>
    <property type="molecule type" value="Genomic_DNA"/>
</dbReference>
<dbReference type="InterPro" id="IPR016024">
    <property type="entry name" value="ARM-type_fold"/>
</dbReference>
<evidence type="ECO:0000256" key="2">
    <source>
        <dbReference type="ARBA" id="ARBA00014076"/>
    </source>
</evidence>
<dbReference type="Pfam" id="PF04064">
    <property type="entry name" value="DUF384"/>
    <property type="match status" value="1"/>
</dbReference>
<reference evidence="6 7" key="1">
    <citation type="journal article" date="2014" name="Nat. Commun.">
        <title>Klebsormidium flaccidum genome reveals primary factors for plant terrestrial adaptation.</title>
        <authorList>
            <person name="Hori K."/>
            <person name="Maruyama F."/>
            <person name="Fujisawa T."/>
            <person name="Togashi T."/>
            <person name="Yamamoto N."/>
            <person name="Seo M."/>
            <person name="Sato S."/>
            <person name="Yamada T."/>
            <person name="Mori H."/>
            <person name="Tajima N."/>
            <person name="Moriyama T."/>
            <person name="Ikeuchi M."/>
            <person name="Watanabe M."/>
            <person name="Wada H."/>
            <person name="Kobayashi K."/>
            <person name="Saito M."/>
            <person name="Masuda T."/>
            <person name="Sasaki-Sekimoto Y."/>
            <person name="Mashiguchi K."/>
            <person name="Awai K."/>
            <person name="Shimojima M."/>
            <person name="Masuda S."/>
            <person name="Iwai M."/>
            <person name="Nobusawa T."/>
            <person name="Narise T."/>
            <person name="Kondo S."/>
            <person name="Saito H."/>
            <person name="Sato R."/>
            <person name="Murakawa M."/>
            <person name="Ihara Y."/>
            <person name="Oshima-Yamada Y."/>
            <person name="Ohtaka K."/>
            <person name="Satoh M."/>
            <person name="Sonobe K."/>
            <person name="Ishii M."/>
            <person name="Ohtani R."/>
            <person name="Kanamori-Sato M."/>
            <person name="Honoki R."/>
            <person name="Miyazaki D."/>
            <person name="Mochizuki H."/>
            <person name="Umetsu J."/>
            <person name="Higashi K."/>
            <person name="Shibata D."/>
            <person name="Kamiya Y."/>
            <person name="Sato N."/>
            <person name="Nakamura Y."/>
            <person name="Tabata S."/>
            <person name="Ida S."/>
            <person name="Kurokawa K."/>
            <person name="Ohta H."/>
        </authorList>
    </citation>
    <scope>NUCLEOTIDE SEQUENCE [LARGE SCALE GENOMIC DNA]</scope>
    <source>
        <strain evidence="6 7">NIES-2285</strain>
    </source>
</reference>
<comment type="similarity">
    <text evidence="1">Belongs to the HGH1 family.</text>
</comment>
<dbReference type="Gene3D" id="1.25.10.10">
    <property type="entry name" value="Leucine-rich Repeat Variant"/>
    <property type="match status" value="1"/>
</dbReference>
<evidence type="ECO:0000313" key="7">
    <source>
        <dbReference type="Proteomes" id="UP000054558"/>
    </source>
</evidence>
<sequence>MPTELEELVDFLSSPRPELRKGAVDIVQGLSGSDQGLHQLLSVSDKLLKPLLKLLVASPNVSKPAAAALVNLSQDPRFAENAVKENGVSRAMQGLVEKEGGHNDLLVMLLANLTQTEEGARSLLQVNDEALQGLFLTKLIKEFAATSGSEDDDVYEHVGTVLVNVSQVKEGRTILLDPARALLKHVLPQIQSQNVRRRQGVANALRNCCFDAGSNMFSLLRLSDVLLPALLLPLAGSKPFSKEDLEKMPPSLAGPLAKPRRPELDSGVKVAVAEALYLVAAIEAGRRALWQANAHRILQVGYEDEEDADVMLAYEKVGALFVAGSEGDVPGTGSGG</sequence>
<dbReference type="PANTHER" id="PTHR13387:SF9">
    <property type="entry name" value="PROTEIN HGH1 HOMOLOG"/>
    <property type="match status" value="1"/>
</dbReference>
<feature type="repeat" description="ARM" evidence="3">
    <location>
        <begin position="46"/>
        <end position="87"/>
    </location>
</feature>
<dbReference type="PROSITE" id="PS50176">
    <property type="entry name" value="ARM_REPEAT"/>
    <property type="match status" value="1"/>
</dbReference>
<gene>
    <name evidence="6" type="ORF">KFL_005390020</name>
</gene>
<dbReference type="InterPro" id="IPR011989">
    <property type="entry name" value="ARM-like"/>
</dbReference>
<protein>
    <recommendedName>
        <fullName evidence="2">Protein HGH1 homolog</fullName>
    </recommendedName>
</protein>
<feature type="domain" description="Protein HGH1 N-terminal" evidence="4">
    <location>
        <begin position="96"/>
        <end position="263"/>
    </location>
</feature>
<dbReference type="InterPro" id="IPR039717">
    <property type="entry name" value="Hgh1"/>
</dbReference>
<dbReference type="AlphaFoldDB" id="A0A1Y1IHM4"/>
<evidence type="ECO:0000256" key="3">
    <source>
        <dbReference type="PROSITE-ProRule" id="PRU00259"/>
    </source>
</evidence>
<organism evidence="6 7">
    <name type="scientific">Klebsormidium nitens</name>
    <name type="common">Green alga</name>
    <name type="synonym">Ulothrix nitens</name>
    <dbReference type="NCBI Taxonomy" id="105231"/>
    <lineage>
        <taxon>Eukaryota</taxon>
        <taxon>Viridiplantae</taxon>
        <taxon>Streptophyta</taxon>
        <taxon>Klebsormidiophyceae</taxon>
        <taxon>Klebsormidiales</taxon>
        <taxon>Klebsormidiaceae</taxon>
        <taxon>Klebsormidium</taxon>
    </lineage>
</organism>
<dbReference type="STRING" id="105231.A0A1Y1IHM4"/>
<name>A0A1Y1IHM4_KLENI</name>
<proteinExistence type="inferred from homology"/>
<evidence type="ECO:0000256" key="1">
    <source>
        <dbReference type="ARBA" id="ARBA00006712"/>
    </source>
</evidence>
<dbReference type="InterPro" id="IPR007206">
    <property type="entry name" value="Protein_HGH1_C"/>
</dbReference>
<dbReference type="OMA" id="MCILLTN"/>
<evidence type="ECO:0000259" key="4">
    <source>
        <dbReference type="Pfam" id="PF04063"/>
    </source>
</evidence>
<keyword evidence="7" id="KW-1185">Reference proteome</keyword>
<dbReference type="InterPro" id="IPR000225">
    <property type="entry name" value="Armadillo"/>
</dbReference>
<feature type="domain" description="Protein HGH1 C-terminal" evidence="5">
    <location>
        <begin position="275"/>
        <end position="326"/>
    </location>
</feature>
<dbReference type="SUPFAM" id="SSF48371">
    <property type="entry name" value="ARM repeat"/>
    <property type="match status" value="1"/>
</dbReference>
<dbReference type="Pfam" id="PF04063">
    <property type="entry name" value="DUF383"/>
    <property type="match status" value="1"/>
</dbReference>
<dbReference type="OrthoDB" id="338814at2759"/>
<dbReference type="Proteomes" id="UP000054558">
    <property type="component" value="Unassembled WGS sequence"/>
</dbReference>
<evidence type="ECO:0000313" key="6">
    <source>
        <dbReference type="EMBL" id="GAQ89582.1"/>
    </source>
</evidence>
<dbReference type="PANTHER" id="PTHR13387">
    <property type="entry name" value="PROTEIN HGH1 HOMOLOG"/>
    <property type="match status" value="1"/>
</dbReference>
<accession>A0A1Y1IHM4</accession>
<evidence type="ECO:0000259" key="5">
    <source>
        <dbReference type="Pfam" id="PF04064"/>
    </source>
</evidence>